<keyword evidence="1" id="KW-0812">Transmembrane</keyword>
<feature type="transmembrane region" description="Helical" evidence="1">
    <location>
        <begin position="215"/>
        <end position="237"/>
    </location>
</feature>
<protein>
    <submittedName>
        <fullName evidence="4">Nose resistant to fluoxetine protein 6-like Protein</fullName>
    </submittedName>
</protein>
<sequence length="711" mass="81989">MIGYKALVLCVFFNLARAVQFGSVPLEEVLHVLVPTLNSDNPQCRNDTIFYVEELKKLRLWATEMFDASSKFPTGLLSGSTYDFGNFDECVEVSGPVTEEKIQGRYCMAKFHIAPPDFKHEEQKYARFFNGDNYFINASTWEKMIAFSNKRSRNTRNEFFFSYCIPSSCTYDDLESSLKQVTAKLNSFSDFKVTASVNPRNCQLKPELKFSGADIGFTCVVLFFILLACIATSYDWLIKLDDLKKYRLEGKKHKVLMSFSLWSNLKKLSHETENDDGLQCIHGLKVISMFLIIMGHRIMFGIGSPLMNPSFVENMYGRIEATALLNGPVIVDTFFNISGFLVCYLMLTQLEKRKRGINFLFLYLHRFIRLTPAYAMVLAFYCTLFVKMGSGPLWLERVQVEQERCVASWWANLFYLNNYINKEHICMFQSWYMTCDMHLFMISPFIIWLLRKKPFLGLVSLFVLIVASISVVFATVYLSKEDAILMLYMKFLRDPVINNTFKNIYIPTHMRASPYFVGMVTGYIKYVMKSREYKMPKYMVYMGWVMSIFIIEVTVYSAFIFYLPDKPYDPIISAIYSAMHHFTWSICISWIVIAISEGYGAWVQPVLEWKPMILLSRITYAAFLCHGAIQIYSVAILRHANYAGVFHLVFYTAGDITLAYIAGLLLSMLFESPILGLEKIILGRVNPSSDKEETCKVSKVVTPKIKIINQF</sequence>
<dbReference type="KEGG" id="tca:664015"/>
<evidence type="ECO:0000256" key="1">
    <source>
        <dbReference type="SAM" id="Phobius"/>
    </source>
</evidence>
<feature type="transmembrane region" description="Helical" evidence="1">
    <location>
        <begin position="327"/>
        <end position="347"/>
    </location>
</feature>
<dbReference type="InterPro" id="IPR052728">
    <property type="entry name" value="O2_lipid_transport_reg"/>
</dbReference>
<evidence type="ECO:0000259" key="3">
    <source>
        <dbReference type="SMART" id="SM00703"/>
    </source>
</evidence>
<feature type="chain" id="PRO_5007309961" evidence="2">
    <location>
        <begin position="19"/>
        <end position="711"/>
    </location>
</feature>
<feature type="transmembrane region" description="Helical" evidence="1">
    <location>
        <begin position="648"/>
        <end position="670"/>
    </location>
</feature>
<organism evidence="4 5">
    <name type="scientific">Tribolium castaneum</name>
    <name type="common">Red flour beetle</name>
    <dbReference type="NCBI Taxonomy" id="7070"/>
    <lineage>
        <taxon>Eukaryota</taxon>
        <taxon>Metazoa</taxon>
        <taxon>Ecdysozoa</taxon>
        <taxon>Arthropoda</taxon>
        <taxon>Hexapoda</taxon>
        <taxon>Insecta</taxon>
        <taxon>Pterygota</taxon>
        <taxon>Neoptera</taxon>
        <taxon>Endopterygota</taxon>
        <taxon>Coleoptera</taxon>
        <taxon>Polyphaga</taxon>
        <taxon>Cucujiformia</taxon>
        <taxon>Tenebrionidae</taxon>
        <taxon>Tenebrionidae incertae sedis</taxon>
        <taxon>Tribolium</taxon>
    </lineage>
</organism>
<feature type="transmembrane region" description="Helical" evidence="1">
    <location>
        <begin position="431"/>
        <end position="450"/>
    </location>
</feature>
<evidence type="ECO:0000313" key="5">
    <source>
        <dbReference type="Proteomes" id="UP000007266"/>
    </source>
</evidence>
<feature type="transmembrane region" description="Helical" evidence="1">
    <location>
        <begin position="286"/>
        <end position="307"/>
    </location>
</feature>
<reference evidence="4 5" key="1">
    <citation type="journal article" date="2008" name="Nature">
        <title>The genome of the model beetle and pest Tribolium castaneum.</title>
        <authorList>
            <consortium name="Tribolium Genome Sequencing Consortium"/>
            <person name="Richards S."/>
            <person name="Gibbs R.A."/>
            <person name="Weinstock G.M."/>
            <person name="Brown S.J."/>
            <person name="Denell R."/>
            <person name="Beeman R.W."/>
            <person name="Gibbs R."/>
            <person name="Beeman R.W."/>
            <person name="Brown S.J."/>
            <person name="Bucher G."/>
            <person name="Friedrich M."/>
            <person name="Grimmelikhuijzen C.J."/>
            <person name="Klingler M."/>
            <person name="Lorenzen M."/>
            <person name="Richards S."/>
            <person name="Roth S."/>
            <person name="Schroder R."/>
            <person name="Tautz D."/>
            <person name="Zdobnov E.M."/>
            <person name="Muzny D."/>
            <person name="Gibbs R.A."/>
            <person name="Weinstock G.M."/>
            <person name="Attaway T."/>
            <person name="Bell S."/>
            <person name="Buhay C.J."/>
            <person name="Chandrabose M.N."/>
            <person name="Chavez D."/>
            <person name="Clerk-Blankenburg K.P."/>
            <person name="Cree A."/>
            <person name="Dao M."/>
            <person name="Davis C."/>
            <person name="Chacko J."/>
            <person name="Dinh H."/>
            <person name="Dugan-Rocha S."/>
            <person name="Fowler G."/>
            <person name="Garner T.T."/>
            <person name="Garnes J."/>
            <person name="Gnirke A."/>
            <person name="Hawes A."/>
            <person name="Hernandez J."/>
            <person name="Hines S."/>
            <person name="Holder M."/>
            <person name="Hume J."/>
            <person name="Jhangiani S.N."/>
            <person name="Joshi V."/>
            <person name="Khan Z.M."/>
            <person name="Jackson L."/>
            <person name="Kovar C."/>
            <person name="Kowis A."/>
            <person name="Lee S."/>
            <person name="Lewis L.R."/>
            <person name="Margolis J."/>
            <person name="Morgan M."/>
            <person name="Nazareth L.V."/>
            <person name="Nguyen N."/>
            <person name="Okwuonu G."/>
            <person name="Parker D."/>
            <person name="Richards S."/>
            <person name="Ruiz S.J."/>
            <person name="Santibanez J."/>
            <person name="Savard J."/>
            <person name="Scherer S.E."/>
            <person name="Schneider B."/>
            <person name="Sodergren E."/>
            <person name="Tautz D."/>
            <person name="Vattahil S."/>
            <person name="Villasana D."/>
            <person name="White C.S."/>
            <person name="Wright R."/>
            <person name="Park Y."/>
            <person name="Beeman R.W."/>
            <person name="Lord J."/>
            <person name="Oppert B."/>
            <person name="Lorenzen M."/>
            <person name="Brown S."/>
            <person name="Wang L."/>
            <person name="Savard J."/>
            <person name="Tautz D."/>
            <person name="Richards S."/>
            <person name="Weinstock G."/>
            <person name="Gibbs R.A."/>
            <person name="Liu Y."/>
            <person name="Worley K."/>
            <person name="Weinstock G."/>
            <person name="Elsik C.G."/>
            <person name="Reese J.T."/>
            <person name="Elhaik E."/>
            <person name="Landan G."/>
            <person name="Graur D."/>
            <person name="Arensburger P."/>
            <person name="Atkinson P."/>
            <person name="Beeman R.W."/>
            <person name="Beidler J."/>
            <person name="Brown S.J."/>
            <person name="Demuth J.P."/>
            <person name="Drury D.W."/>
            <person name="Du Y.Z."/>
            <person name="Fujiwara H."/>
            <person name="Lorenzen M."/>
            <person name="Maselli V."/>
            <person name="Osanai M."/>
            <person name="Park Y."/>
            <person name="Robertson H.M."/>
            <person name="Tu Z."/>
            <person name="Wang J.J."/>
            <person name="Wang S."/>
            <person name="Richards S."/>
            <person name="Song H."/>
            <person name="Zhang L."/>
            <person name="Sodergren E."/>
            <person name="Werner D."/>
            <person name="Stanke M."/>
            <person name="Morgenstern B."/>
            <person name="Solovyev V."/>
            <person name="Kosarev P."/>
            <person name="Brown G."/>
            <person name="Chen H.C."/>
            <person name="Ermolaeva O."/>
            <person name="Hlavina W."/>
            <person name="Kapustin Y."/>
            <person name="Kiryutin B."/>
            <person name="Kitts P."/>
            <person name="Maglott D."/>
            <person name="Pruitt K."/>
            <person name="Sapojnikov V."/>
            <person name="Souvorov A."/>
            <person name="Mackey A.J."/>
            <person name="Waterhouse R.M."/>
            <person name="Wyder S."/>
            <person name="Zdobnov E.M."/>
            <person name="Zdobnov E.M."/>
            <person name="Wyder S."/>
            <person name="Kriventseva E.V."/>
            <person name="Kadowaki T."/>
            <person name="Bork P."/>
            <person name="Aranda M."/>
            <person name="Bao R."/>
            <person name="Beermann A."/>
            <person name="Berns N."/>
            <person name="Bolognesi R."/>
            <person name="Bonneton F."/>
            <person name="Bopp D."/>
            <person name="Brown S.J."/>
            <person name="Bucher G."/>
            <person name="Butts T."/>
            <person name="Chaumot A."/>
            <person name="Denell R.E."/>
            <person name="Ferrier D.E."/>
            <person name="Friedrich M."/>
            <person name="Gordon C.M."/>
            <person name="Jindra M."/>
            <person name="Klingler M."/>
            <person name="Lan Q."/>
            <person name="Lattorff H.M."/>
            <person name="Laudet V."/>
            <person name="von Levetsow C."/>
            <person name="Liu Z."/>
            <person name="Lutz R."/>
            <person name="Lynch J.A."/>
            <person name="da Fonseca R.N."/>
            <person name="Posnien N."/>
            <person name="Reuter R."/>
            <person name="Roth S."/>
            <person name="Savard J."/>
            <person name="Schinko J.B."/>
            <person name="Schmitt C."/>
            <person name="Schoppmeier M."/>
            <person name="Schroder R."/>
            <person name="Shippy T.D."/>
            <person name="Simonnet F."/>
            <person name="Marques-Souza H."/>
            <person name="Tautz D."/>
            <person name="Tomoyasu Y."/>
            <person name="Trauner J."/>
            <person name="Van der Zee M."/>
            <person name="Vervoort M."/>
            <person name="Wittkopp N."/>
            <person name="Wimmer E.A."/>
            <person name="Yang X."/>
            <person name="Jones A.K."/>
            <person name="Sattelle D.B."/>
            <person name="Ebert P.R."/>
            <person name="Nelson D."/>
            <person name="Scott J.G."/>
            <person name="Beeman R.W."/>
            <person name="Muthukrishnan S."/>
            <person name="Kramer K.J."/>
            <person name="Arakane Y."/>
            <person name="Beeman R.W."/>
            <person name="Zhu Q."/>
            <person name="Hogenkamp D."/>
            <person name="Dixit R."/>
            <person name="Oppert B."/>
            <person name="Jiang H."/>
            <person name="Zou Z."/>
            <person name="Marshall J."/>
            <person name="Elpidina E."/>
            <person name="Vinokurov K."/>
            <person name="Oppert C."/>
            <person name="Zou Z."/>
            <person name="Evans J."/>
            <person name="Lu Z."/>
            <person name="Zhao P."/>
            <person name="Sumathipala N."/>
            <person name="Altincicek B."/>
            <person name="Vilcinskas A."/>
            <person name="Williams M."/>
            <person name="Hultmark D."/>
            <person name="Hetru C."/>
            <person name="Jiang H."/>
            <person name="Grimmelikhuijzen C.J."/>
            <person name="Hauser F."/>
            <person name="Cazzamali G."/>
            <person name="Williamson M."/>
            <person name="Park Y."/>
            <person name="Li B."/>
            <person name="Tanaka Y."/>
            <person name="Predel R."/>
            <person name="Neupert S."/>
            <person name="Schachtner J."/>
            <person name="Verleyen P."/>
            <person name="Raible F."/>
            <person name="Bork P."/>
            <person name="Friedrich M."/>
            <person name="Walden K.K."/>
            <person name="Robertson H.M."/>
            <person name="Angeli S."/>
            <person name="Foret S."/>
            <person name="Bucher G."/>
            <person name="Schuetz S."/>
            <person name="Maleszka R."/>
            <person name="Wimmer E.A."/>
            <person name="Beeman R.W."/>
            <person name="Lorenzen M."/>
            <person name="Tomoyasu Y."/>
            <person name="Miller S.C."/>
            <person name="Grossmann D."/>
            <person name="Bucher G."/>
        </authorList>
    </citation>
    <scope>NUCLEOTIDE SEQUENCE [LARGE SCALE GENOMIC DNA]</scope>
    <source>
        <strain evidence="4 5">Georgia GA2</strain>
    </source>
</reference>
<dbReference type="PANTHER" id="PTHR11161:SF71">
    <property type="entry name" value="NOSE RESISTANT-TO-FLUOXETINE PROTEIN N-TERMINAL DOMAIN-CONTAINING PROTEIN"/>
    <property type="match status" value="1"/>
</dbReference>
<feature type="transmembrane region" description="Helical" evidence="1">
    <location>
        <begin position="582"/>
        <end position="602"/>
    </location>
</feature>
<dbReference type="OMA" id="LRWAVCV"/>
<dbReference type="Proteomes" id="UP000007266">
    <property type="component" value="Linkage group 4"/>
</dbReference>
<dbReference type="HOGENOM" id="CLU_007874_2_2_1"/>
<feature type="domain" description="Nose resistant-to-fluoxetine protein N-terminal" evidence="3">
    <location>
        <begin position="41"/>
        <end position="200"/>
    </location>
</feature>
<gene>
    <name evidence="4" type="primary">AUGUSTUS-3.0.2_07127</name>
    <name evidence="4" type="ORF">TcasGA2_TC007127</name>
</gene>
<dbReference type="InterPro" id="IPR002656">
    <property type="entry name" value="Acyl_transf_3_dom"/>
</dbReference>
<dbReference type="SMART" id="SM00703">
    <property type="entry name" value="NRF"/>
    <property type="match status" value="1"/>
</dbReference>
<dbReference type="OrthoDB" id="10006435at2759"/>
<feature type="transmembrane region" description="Helical" evidence="1">
    <location>
        <begin position="367"/>
        <end position="386"/>
    </location>
</feature>
<keyword evidence="1" id="KW-1133">Transmembrane helix</keyword>
<accession>D2A191</accession>
<dbReference type="InterPro" id="IPR006621">
    <property type="entry name" value="Nose-resist-to-fluoxetine_N"/>
</dbReference>
<feature type="signal peptide" evidence="2">
    <location>
        <begin position="1"/>
        <end position="18"/>
    </location>
</feature>
<name>D2A191_TRICA</name>
<dbReference type="eggNOG" id="KOG3700">
    <property type="taxonomic scope" value="Eukaryota"/>
</dbReference>
<dbReference type="Pfam" id="PF01757">
    <property type="entry name" value="Acyl_transf_3"/>
    <property type="match status" value="1"/>
</dbReference>
<dbReference type="InParanoid" id="D2A191"/>
<reference evidence="4 5" key="2">
    <citation type="journal article" date="2010" name="Nucleic Acids Res.">
        <title>BeetleBase in 2010: revisions to provide comprehensive genomic information for Tribolium castaneum.</title>
        <authorList>
            <person name="Kim H.S."/>
            <person name="Murphy T."/>
            <person name="Xia J."/>
            <person name="Caragea D."/>
            <person name="Park Y."/>
            <person name="Beeman R.W."/>
            <person name="Lorenzen M.D."/>
            <person name="Butcher S."/>
            <person name="Manak J.R."/>
            <person name="Brown S.J."/>
        </authorList>
    </citation>
    <scope>GENOME REANNOTATION</scope>
    <source>
        <strain evidence="4 5">Georgia GA2</strain>
    </source>
</reference>
<evidence type="ECO:0000313" key="4">
    <source>
        <dbReference type="EMBL" id="EFA01566.2"/>
    </source>
</evidence>
<feature type="transmembrane region" description="Helical" evidence="1">
    <location>
        <begin position="455"/>
        <end position="478"/>
    </location>
</feature>
<evidence type="ECO:0000256" key="2">
    <source>
        <dbReference type="SAM" id="SignalP"/>
    </source>
</evidence>
<dbReference type="GO" id="GO:0016747">
    <property type="term" value="F:acyltransferase activity, transferring groups other than amino-acyl groups"/>
    <property type="evidence" value="ECO:0007669"/>
    <property type="project" value="InterPro"/>
</dbReference>
<feature type="transmembrane region" description="Helical" evidence="1">
    <location>
        <begin position="614"/>
        <end position="636"/>
    </location>
</feature>
<proteinExistence type="predicted"/>
<dbReference type="AlphaFoldDB" id="D2A191"/>
<dbReference type="Pfam" id="PF20146">
    <property type="entry name" value="NRF"/>
    <property type="match status" value="1"/>
</dbReference>
<dbReference type="EMBL" id="KQ971338">
    <property type="protein sequence ID" value="EFA01566.2"/>
    <property type="molecule type" value="Genomic_DNA"/>
</dbReference>
<keyword evidence="1" id="KW-0472">Membrane</keyword>
<feature type="transmembrane region" description="Helical" evidence="1">
    <location>
        <begin position="540"/>
        <end position="562"/>
    </location>
</feature>
<keyword evidence="5" id="KW-1185">Reference proteome</keyword>
<dbReference type="PANTHER" id="PTHR11161">
    <property type="entry name" value="O-ACYLTRANSFERASE"/>
    <property type="match status" value="1"/>
</dbReference>
<keyword evidence="2" id="KW-0732">Signal</keyword>